<dbReference type="PANTHER" id="PTHR48090">
    <property type="entry name" value="UNDECAPRENYL-PHOSPHATE 4-DEOXY-4-FORMAMIDO-L-ARABINOSE TRANSFERASE-RELATED"/>
    <property type="match status" value="1"/>
</dbReference>
<protein>
    <recommendedName>
        <fullName evidence="1">Glycosyltransferase 2-like domain-containing protein</fullName>
    </recommendedName>
</protein>
<dbReference type="Gene3D" id="3.90.550.10">
    <property type="entry name" value="Spore Coat Polysaccharide Biosynthesis Protein SpsA, Chain A"/>
    <property type="match status" value="1"/>
</dbReference>
<name>A0ABQ6GJV9_9BACL</name>
<dbReference type="InterPro" id="IPR050256">
    <property type="entry name" value="Glycosyltransferase_2"/>
</dbReference>
<accession>A0ABQ6GJV9</accession>
<dbReference type="Pfam" id="PF00535">
    <property type="entry name" value="Glycos_transf_2"/>
    <property type="match status" value="1"/>
</dbReference>
<feature type="domain" description="Glycosyltransferase 2-like" evidence="1">
    <location>
        <begin position="42"/>
        <end position="180"/>
    </location>
</feature>
<dbReference type="SUPFAM" id="SSF53448">
    <property type="entry name" value="Nucleotide-diphospho-sugar transferases"/>
    <property type="match status" value="1"/>
</dbReference>
<organism evidence="2 3">
    <name type="scientific">Paenibacillus glycanilyticus</name>
    <dbReference type="NCBI Taxonomy" id="126569"/>
    <lineage>
        <taxon>Bacteria</taxon>
        <taxon>Bacillati</taxon>
        <taxon>Bacillota</taxon>
        <taxon>Bacilli</taxon>
        <taxon>Bacillales</taxon>
        <taxon>Paenibacillaceae</taxon>
        <taxon>Paenibacillus</taxon>
    </lineage>
</organism>
<proteinExistence type="predicted"/>
<dbReference type="InterPro" id="IPR001173">
    <property type="entry name" value="Glyco_trans_2-like"/>
</dbReference>
<gene>
    <name evidence="2" type="ORF">MU1_55630</name>
</gene>
<dbReference type="Proteomes" id="UP001157114">
    <property type="component" value="Unassembled WGS sequence"/>
</dbReference>
<dbReference type="PANTHER" id="PTHR48090:SF7">
    <property type="entry name" value="RFBJ PROTEIN"/>
    <property type="match status" value="1"/>
</dbReference>
<keyword evidence="3" id="KW-1185">Reference proteome</keyword>
<dbReference type="InterPro" id="IPR029044">
    <property type="entry name" value="Nucleotide-diphossugar_trans"/>
</dbReference>
<reference evidence="2 3" key="1">
    <citation type="submission" date="2023-03" db="EMBL/GenBank/DDBJ databases">
        <title>Draft genome sequence of the bacteria which degrade cell wall of Tricholomamatutake.</title>
        <authorList>
            <person name="Konishi Y."/>
            <person name="Fukuta Y."/>
            <person name="Shirasaka N."/>
        </authorList>
    </citation>
    <scope>NUCLEOTIDE SEQUENCE [LARGE SCALE GENOMIC DNA]</scope>
    <source>
        <strain evidence="3">mu1</strain>
    </source>
</reference>
<evidence type="ECO:0000313" key="3">
    <source>
        <dbReference type="Proteomes" id="UP001157114"/>
    </source>
</evidence>
<evidence type="ECO:0000313" key="2">
    <source>
        <dbReference type="EMBL" id="GLX71214.1"/>
    </source>
</evidence>
<evidence type="ECO:0000259" key="1">
    <source>
        <dbReference type="Pfam" id="PF00535"/>
    </source>
</evidence>
<comment type="caution">
    <text evidence="2">The sequence shown here is derived from an EMBL/GenBank/DDBJ whole genome shotgun (WGS) entry which is preliminary data.</text>
</comment>
<sequence>MTNAANYKTAMKAFIDGFASVHPEEIHSDWVLLPVNKKVAAVVMAMNEEQSISSALRELERMPLNEMIVVVNGSTDASLTLARTSGKAIVLNYNEALGHDVGRAIGAKITTSDIVLFVDADIPVAAEQLVPFVRAASRGVDVVLNDLSRYVGKFADWDEVTIMKYFLNRSNRREDLSVNSMTAVPHALTRKAIEAIGSANLAVPPKAQAIAMQRGLKIGIGGSVNVFTKNRHRTDNVGLSNPISKLIMGDHLEALGWSMKEENPRLKYIDHLRRRDRVKDANQHYHPHL</sequence>
<dbReference type="EMBL" id="BSSQ01000028">
    <property type="protein sequence ID" value="GLX71214.1"/>
    <property type="molecule type" value="Genomic_DNA"/>
</dbReference>